<keyword evidence="4" id="KW-0812">Transmembrane</keyword>
<comment type="catalytic activity">
    <reaction evidence="2">
        <text>2 GTP = 3',3'-c-di-GMP + 2 diphosphate</text>
        <dbReference type="Rhea" id="RHEA:24898"/>
        <dbReference type="ChEBI" id="CHEBI:33019"/>
        <dbReference type="ChEBI" id="CHEBI:37565"/>
        <dbReference type="ChEBI" id="CHEBI:58805"/>
        <dbReference type="EC" id="2.7.7.65"/>
    </reaction>
</comment>
<evidence type="ECO:0000256" key="4">
    <source>
        <dbReference type="SAM" id="Phobius"/>
    </source>
</evidence>
<accession>U2YZ17</accession>
<comment type="caution">
    <text evidence="6">The sequence shown here is derived from an EMBL/GenBank/DDBJ whole genome shotgun (WGS) entry which is preliminary data.</text>
</comment>
<keyword evidence="7" id="KW-1185">Reference proteome</keyword>
<dbReference type="AlphaFoldDB" id="U2YZ17"/>
<proteinExistence type="predicted"/>
<feature type="transmembrane region" description="Helical" evidence="4">
    <location>
        <begin position="208"/>
        <end position="227"/>
    </location>
</feature>
<name>U2YZ17_9RHOB</name>
<dbReference type="GO" id="GO:0043709">
    <property type="term" value="P:cell adhesion involved in single-species biofilm formation"/>
    <property type="evidence" value="ECO:0007669"/>
    <property type="project" value="TreeGrafter"/>
</dbReference>
<feature type="region of interest" description="Disordered" evidence="3">
    <location>
        <begin position="577"/>
        <end position="606"/>
    </location>
</feature>
<dbReference type="SUPFAM" id="SSF55781">
    <property type="entry name" value="GAF domain-like"/>
    <property type="match status" value="1"/>
</dbReference>
<dbReference type="GO" id="GO:1902201">
    <property type="term" value="P:negative regulation of bacterial-type flagellum-dependent cell motility"/>
    <property type="evidence" value="ECO:0007669"/>
    <property type="project" value="TreeGrafter"/>
</dbReference>
<dbReference type="CDD" id="cd01949">
    <property type="entry name" value="GGDEF"/>
    <property type="match status" value="1"/>
</dbReference>
<dbReference type="SMART" id="SM00267">
    <property type="entry name" value="GGDEF"/>
    <property type="match status" value="1"/>
</dbReference>
<dbReference type="EMBL" id="BATB01000001">
    <property type="protein sequence ID" value="GAD54072.1"/>
    <property type="molecule type" value="Genomic_DNA"/>
</dbReference>
<keyword evidence="4" id="KW-1133">Transmembrane helix</keyword>
<dbReference type="InterPro" id="IPR050469">
    <property type="entry name" value="Diguanylate_Cyclase"/>
</dbReference>
<dbReference type="InterPro" id="IPR029787">
    <property type="entry name" value="Nucleotide_cyclase"/>
</dbReference>
<dbReference type="InterPro" id="IPR003018">
    <property type="entry name" value="GAF"/>
</dbReference>
<dbReference type="Pfam" id="PF00990">
    <property type="entry name" value="GGDEF"/>
    <property type="match status" value="1"/>
</dbReference>
<gene>
    <name evidence="6" type="ORF">MBELCI_0124</name>
</gene>
<evidence type="ECO:0000256" key="1">
    <source>
        <dbReference type="ARBA" id="ARBA00012528"/>
    </source>
</evidence>
<dbReference type="eggNOG" id="COG3706">
    <property type="taxonomic scope" value="Bacteria"/>
</dbReference>
<sequence>MTEMLDRRAPPRPFFNKLLMPFLGAVTVAMCLSVIYLPAPIVDRMLRDDVHRKAQEWRLRVLDALESGSETFARATITRGDELWLSQVTTLSEIYCFKLIAAEGQIFWSTQAEDIGVVNEMPFFRRIVAAGNPYYQAEDRPVSEVDDHFLRSASSNRAELYEDETGKLMRIAEIHEPILQNGRVVGAIAFYTDLTELRAIFVDRLERIFIALSVVSLLMLVVTSTVIRRSGRMQLRVINQRAEQERQMMAEQMRLARNVRLLGELNEWLQSSRSLDELFKMVGRFMSHILPNSEGSVYVYSSSRDVLVGSASWNGGHHCDHIRAEDCWGLRRGRTYTFGSAEVDFPCSHSESQDDRPSFCFPVLAHGETVGLLHLKAKDSVPLEEFRASQRLAQMCAEQISLAIANVQMRDQLHDRSIRDPLTGLYNRRHLTETLRRQLEQAHREERPLSILSIDVDHFKRFNDTHGHDAGDMVLRAVASVFEQVCEGDETACRMGGEEFMLLLPDLGLPTAALRAEALRGAVERINVRYGEKSLPRITISVGVAVHPEDGTMPQQLMKAADDALYDAKGRGRNRVAVAGEDDPTQAEVAALHASPSPTPQEEAVA</sequence>
<dbReference type="Gene3D" id="3.30.450.40">
    <property type="match status" value="1"/>
</dbReference>
<dbReference type="Gene3D" id="3.30.70.270">
    <property type="match status" value="1"/>
</dbReference>
<dbReference type="GO" id="GO:0005886">
    <property type="term" value="C:plasma membrane"/>
    <property type="evidence" value="ECO:0007669"/>
    <property type="project" value="TreeGrafter"/>
</dbReference>
<dbReference type="RefSeq" id="WP_021692181.1">
    <property type="nucleotide sequence ID" value="NZ_BATB01000001.1"/>
</dbReference>
<feature type="transmembrane region" description="Helical" evidence="4">
    <location>
        <begin position="20"/>
        <end position="39"/>
    </location>
</feature>
<dbReference type="PROSITE" id="PS50887">
    <property type="entry name" value="GGDEF"/>
    <property type="match status" value="1"/>
</dbReference>
<dbReference type="SMART" id="SM00065">
    <property type="entry name" value="GAF"/>
    <property type="match status" value="1"/>
</dbReference>
<dbReference type="NCBIfam" id="TIGR00254">
    <property type="entry name" value="GGDEF"/>
    <property type="match status" value="1"/>
</dbReference>
<evidence type="ECO:0000256" key="3">
    <source>
        <dbReference type="SAM" id="MobiDB-lite"/>
    </source>
</evidence>
<dbReference type="eggNOG" id="COG2203">
    <property type="taxonomic scope" value="Bacteria"/>
</dbReference>
<dbReference type="EC" id="2.7.7.65" evidence="1"/>
<dbReference type="STRING" id="1337093.MBELCI_0124"/>
<dbReference type="InterPro" id="IPR029016">
    <property type="entry name" value="GAF-like_dom_sf"/>
</dbReference>
<keyword evidence="4" id="KW-0472">Membrane</keyword>
<dbReference type="GO" id="GO:0052621">
    <property type="term" value="F:diguanylate cyclase activity"/>
    <property type="evidence" value="ECO:0007669"/>
    <property type="project" value="UniProtKB-EC"/>
</dbReference>
<evidence type="ECO:0000313" key="6">
    <source>
        <dbReference type="EMBL" id="GAD54072.1"/>
    </source>
</evidence>
<dbReference type="PANTHER" id="PTHR45138:SF9">
    <property type="entry name" value="DIGUANYLATE CYCLASE DGCM-RELATED"/>
    <property type="match status" value="1"/>
</dbReference>
<reference evidence="6" key="1">
    <citation type="journal article" date="2013" name="Genome Announc.">
        <title>Draft Genome Sequence of Loktanella cinnabarina LL-001T, Isolated from Deep-Sea Floor Sediment.</title>
        <authorList>
            <person name="Nishi S."/>
            <person name="Tsubouchi T."/>
            <person name="Takaki Y."/>
            <person name="Koyanagi R."/>
            <person name="Satoh N."/>
            <person name="Maruyama T."/>
            <person name="Hatada Y."/>
        </authorList>
    </citation>
    <scope>NUCLEOTIDE SEQUENCE [LARGE SCALE GENOMIC DNA]</scope>
    <source>
        <strain evidence="6">LL-001</strain>
    </source>
</reference>
<dbReference type="InterPro" id="IPR043128">
    <property type="entry name" value="Rev_trsase/Diguanyl_cyclase"/>
</dbReference>
<protein>
    <recommendedName>
        <fullName evidence="1">diguanylate cyclase</fullName>
        <ecNumber evidence="1">2.7.7.65</ecNumber>
    </recommendedName>
</protein>
<evidence type="ECO:0000259" key="5">
    <source>
        <dbReference type="PROSITE" id="PS50887"/>
    </source>
</evidence>
<feature type="domain" description="GGDEF" evidence="5">
    <location>
        <begin position="447"/>
        <end position="581"/>
    </location>
</feature>
<dbReference type="PANTHER" id="PTHR45138">
    <property type="entry name" value="REGULATORY COMPONENTS OF SENSORY TRANSDUCTION SYSTEM"/>
    <property type="match status" value="1"/>
</dbReference>
<organism evidence="6 7">
    <name type="scientific">Limimaricola cinnabarinus LL-001</name>
    <dbReference type="NCBI Taxonomy" id="1337093"/>
    <lineage>
        <taxon>Bacteria</taxon>
        <taxon>Pseudomonadati</taxon>
        <taxon>Pseudomonadota</taxon>
        <taxon>Alphaproteobacteria</taxon>
        <taxon>Rhodobacterales</taxon>
        <taxon>Paracoccaceae</taxon>
        <taxon>Limimaricola</taxon>
    </lineage>
</organism>
<evidence type="ECO:0000256" key="2">
    <source>
        <dbReference type="ARBA" id="ARBA00034247"/>
    </source>
</evidence>
<evidence type="ECO:0000313" key="7">
    <source>
        <dbReference type="Proteomes" id="UP000016566"/>
    </source>
</evidence>
<dbReference type="SUPFAM" id="SSF55073">
    <property type="entry name" value="Nucleotide cyclase"/>
    <property type="match status" value="1"/>
</dbReference>
<dbReference type="FunFam" id="3.30.70.270:FF:000001">
    <property type="entry name" value="Diguanylate cyclase domain protein"/>
    <property type="match status" value="1"/>
</dbReference>
<dbReference type="InterPro" id="IPR000160">
    <property type="entry name" value="GGDEF_dom"/>
</dbReference>
<dbReference type="Proteomes" id="UP000016566">
    <property type="component" value="Unassembled WGS sequence"/>
</dbReference>